<protein>
    <recommendedName>
        <fullName evidence="6">Mutator family transposase</fullName>
    </recommendedName>
</protein>
<dbReference type="InterPro" id="IPR001207">
    <property type="entry name" value="Transposase_mutator"/>
</dbReference>
<dbReference type="EMBL" id="AP024480">
    <property type="protein sequence ID" value="BCS80325.1"/>
    <property type="molecule type" value="Genomic_DNA"/>
</dbReference>
<sequence>MVVKIREEGRVRQRSLLIGVGVNEEGYREVLGVMIGDSESEESWGEFFSWLKERGLHGVDLVVSDHHKGLVQAIYRHFQGATWQRCQTHFMRNILDKTPKGLQKELHAKIRAIFEAPDAKTARVLLNQVLEEYKNKAPKAMEVLEEGFEDAIAVLELPEPYRRRLRVG</sequence>
<evidence type="ECO:0000313" key="10">
    <source>
        <dbReference type="Proteomes" id="UP000663623"/>
    </source>
</evidence>
<accession>A0ABN6E7Z1</accession>
<evidence type="ECO:0000313" key="7">
    <source>
        <dbReference type="EMBL" id="BCS80325.1"/>
    </source>
</evidence>
<comment type="similarity">
    <text evidence="2 6">Belongs to the transposase mutator family.</text>
</comment>
<evidence type="ECO:0000313" key="8">
    <source>
        <dbReference type="EMBL" id="BCS81577.1"/>
    </source>
</evidence>
<keyword evidence="6" id="KW-0814">Transposable element</keyword>
<evidence type="ECO:0000256" key="4">
    <source>
        <dbReference type="ARBA" id="ARBA00023125"/>
    </source>
</evidence>
<organism evidence="8 10">
    <name type="scientific">Caldicellulosiruptor diazotrophicus</name>
    <dbReference type="NCBI Taxonomy" id="2806205"/>
    <lineage>
        <taxon>Bacteria</taxon>
        <taxon>Bacillati</taxon>
        <taxon>Bacillota</taxon>
        <taxon>Bacillota incertae sedis</taxon>
        <taxon>Caldicellulosiruptorales</taxon>
        <taxon>Caldicellulosiruptoraceae</taxon>
        <taxon>Caldicellulosiruptor</taxon>
    </lineage>
</organism>
<evidence type="ECO:0000256" key="5">
    <source>
        <dbReference type="ARBA" id="ARBA00023172"/>
    </source>
</evidence>
<dbReference type="PANTHER" id="PTHR33217">
    <property type="entry name" value="TRANSPOSASE FOR INSERTION SEQUENCE ELEMENT IS1081"/>
    <property type="match status" value="1"/>
</dbReference>
<dbReference type="PANTHER" id="PTHR33217:SF7">
    <property type="entry name" value="TRANSPOSASE FOR INSERTION SEQUENCE ELEMENT IS1081"/>
    <property type="match status" value="1"/>
</dbReference>
<keyword evidence="3 6" id="KW-0815">Transposition</keyword>
<dbReference type="EMBL" id="AP024480">
    <property type="protein sequence ID" value="BCS82008.1"/>
    <property type="molecule type" value="Genomic_DNA"/>
</dbReference>
<dbReference type="EMBL" id="AP024480">
    <property type="protein sequence ID" value="BCS81577.1"/>
    <property type="molecule type" value="Genomic_DNA"/>
</dbReference>
<proteinExistence type="inferred from homology"/>
<evidence type="ECO:0000256" key="3">
    <source>
        <dbReference type="ARBA" id="ARBA00022578"/>
    </source>
</evidence>
<reference evidence="8 10" key="1">
    <citation type="submission" date="2021-02" db="EMBL/GenBank/DDBJ databases">
        <title>Nitrogen-fixing ability and nitrogen fixation related genes of thermophilic fermentative bacteria in the genus Caldicellulosiruptor.</title>
        <authorList>
            <person name="Chen Y."/>
            <person name="Nishihara A."/>
            <person name="Haruta S."/>
        </authorList>
    </citation>
    <scope>NUCLEOTIDE SEQUENCE [LARGE SCALE GENOMIC DNA]</scope>
    <source>
        <strain evidence="8 10">YA01</strain>
    </source>
</reference>
<dbReference type="Pfam" id="PF00872">
    <property type="entry name" value="Transposase_mut"/>
    <property type="match status" value="1"/>
</dbReference>
<evidence type="ECO:0000256" key="2">
    <source>
        <dbReference type="ARBA" id="ARBA00010961"/>
    </source>
</evidence>
<dbReference type="Proteomes" id="UP000663623">
    <property type="component" value="Chromosome"/>
</dbReference>
<gene>
    <name evidence="7" type="ORF">CaldiYA01_02850</name>
    <name evidence="8" type="ORF">CaldiYA01_15370</name>
    <name evidence="9" type="ORF">CaldiYA01_19680</name>
</gene>
<evidence type="ECO:0000256" key="6">
    <source>
        <dbReference type="RuleBase" id="RU365089"/>
    </source>
</evidence>
<keyword evidence="10" id="KW-1185">Reference proteome</keyword>
<name>A0ABN6E7Z1_9FIRM</name>
<comment type="function">
    <text evidence="1 6">Required for the transposition of the insertion element.</text>
</comment>
<keyword evidence="4 6" id="KW-0238">DNA-binding</keyword>
<keyword evidence="5 6" id="KW-0233">DNA recombination</keyword>
<evidence type="ECO:0000313" key="9">
    <source>
        <dbReference type="EMBL" id="BCS82008.1"/>
    </source>
</evidence>
<evidence type="ECO:0000256" key="1">
    <source>
        <dbReference type="ARBA" id="ARBA00002190"/>
    </source>
</evidence>